<organism evidence="1 2">
    <name type="scientific">Lactuca sativa</name>
    <name type="common">Garden lettuce</name>
    <dbReference type="NCBI Taxonomy" id="4236"/>
    <lineage>
        <taxon>Eukaryota</taxon>
        <taxon>Viridiplantae</taxon>
        <taxon>Streptophyta</taxon>
        <taxon>Embryophyta</taxon>
        <taxon>Tracheophyta</taxon>
        <taxon>Spermatophyta</taxon>
        <taxon>Magnoliopsida</taxon>
        <taxon>eudicotyledons</taxon>
        <taxon>Gunneridae</taxon>
        <taxon>Pentapetalae</taxon>
        <taxon>asterids</taxon>
        <taxon>campanulids</taxon>
        <taxon>Asterales</taxon>
        <taxon>Asteraceae</taxon>
        <taxon>Cichorioideae</taxon>
        <taxon>Cichorieae</taxon>
        <taxon>Lactucinae</taxon>
        <taxon>Lactuca</taxon>
    </lineage>
</organism>
<proteinExistence type="predicted"/>
<name>A0A9R1WQ97_LACSA</name>
<dbReference type="Proteomes" id="UP000235145">
    <property type="component" value="Unassembled WGS sequence"/>
</dbReference>
<accession>A0A9R1WQ97</accession>
<evidence type="ECO:0000313" key="1">
    <source>
        <dbReference type="EMBL" id="KAJ0226812.1"/>
    </source>
</evidence>
<dbReference type="AlphaFoldDB" id="A0A9R1WQ97"/>
<protein>
    <submittedName>
        <fullName evidence="1">Uncharacterized protein</fullName>
    </submittedName>
</protein>
<keyword evidence="2" id="KW-1185">Reference proteome</keyword>
<evidence type="ECO:0000313" key="2">
    <source>
        <dbReference type="Proteomes" id="UP000235145"/>
    </source>
</evidence>
<gene>
    <name evidence="1" type="ORF">LSAT_V11C100042630</name>
</gene>
<comment type="caution">
    <text evidence="1">The sequence shown here is derived from an EMBL/GenBank/DDBJ whole genome shotgun (WGS) entry which is preliminary data.</text>
</comment>
<reference evidence="1 2" key="1">
    <citation type="journal article" date="2017" name="Nat. Commun.">
        <title>Genome assembly with in vitro proximity ligation data and whole-genome triplication in lettuce.</title>
        <authorList>
            <person name="Reyes-Chin-Wo S."/>
            <person name="Wang Z."/>
            <person name="Yang X."/>
            <person name="Kozik A."/>
            <person name="Arikit S."/>
            <person name="Song C."/>
            <person name="Xia L."/>
            <person name="Froenicke L."/>
            <person name="Lavelle D.O."/>
            <person name="Truco M.J."/>
            <person name="Xia R."/>
            <person name="Zhu S."/>
            <person name="Xu C."/>
            <person name="Xu H."/>
            <person name="Xu X."/>
            <person name="Cox K."/>
            <person name="Korf I."/>
            <person name="Meyers B.C."/>
            <person name="Michelmore R.W."/>
        </authorList>
    </citation>
    <scope>NUCLEOTIDE SEQUENCE [LARGE SCALE GENOMIC DNA]</scope>
    <source>
        <strain evidence="2">cv. Salinas</strain>
        <tissue evidence="1">Seedlings</tissue>
    </source>
</reference>
<dbReference type="EMBL" id="NBSK02000001">
    <property type="protein sequence ID" value="KAJ0226812.1"/>
    <property type="molecule type" value="Genomic_DNA"/>
</dbReference>
<sequence>MINNILHCINTNIIEESVYKPNVPLEFVPIVNSIFKSLNLPLKMYIDYAEMIIYENVYGTTHYNVKQLFELHNHPLESIVDEPYIKNAREMSYFEKEFVVHT</sequence>